<evidence type="ECO:0000313" key="6">
    <source>
        <dbReference type="EMBL" id="SDS74045.1"/>
    </source>
</evidence>
<dbReference type="PANTHER" id="PTHR30222">
    <property type="entry name" value="SPERMIDINE/PUTRESCINE-BINDING PERIPLASMIC PROTEIN"/>
    <property type="match status" value="1"/>
</dbReference>
<dbReference type="GO" id="GO:0042597">
    <property type="term" value="C:periplasmic space"/>
    <property type="evidence" value="ECO:0007669"/>
    <property type="project" value="UniProtKB-SubCell"/>
</dbReference>
<keyword evidence="3 5" id="KW-0732">Signal</keyword>
<dbReference type="Gene3D" id="3.40.190.10">
    <property type="entry name" value="Periplasmic binding protein-like II"/>
    <property type="match status" value="2"/>
</dbReference>
<dbReference type="EMBL" id="LT629751">
    <property type="protein sequence ID" value="SDS74045.1"/>
    <property type="molecule type" value="Genomic_DNA"/>
</dbReference>
<sequence>MEASLLYKNKWLAAPLLAFSLSAAHGQTLNVANWNDYIDPQALEAFTQETGIKVNYRTYEDDREVYELLKQGEALDVVVPSSDNFGKLVGEGLLQPFAAAELPGYEAMEPLIVRRLGAADPGRSYGVPYLWGSIGLAVNVPQVEAALGGPVPNTWGLVFDKTLVRKLSGCGVTLLDSPNDVISLLANYRGRSLDGISAGYAQRLFDELTELRRSYRYVDSERYIEDLNAGKTCVSMAWVGDALGAAANGQPVKYLVPEEGTLVFVDILAIPKSAQHVEEAKAFIRYMLRPEVAAQIARVTHYQTPNTRARQLLETSGEDFHAAQLNAGMFGFVQPKPEVEKLVGELWPQLQKD</sequence>
<feature type="chain" id="PRO_5009262452" evidence="5">
    <location>
        <begin position="27"/>
        <end position="353"/>
    </location>
</feature>
<comment type="subcellular location">
    <subcellularLocation>
        <location evidence="1">Periplasm</location>
    </subcellularLocation>
</comment>
<proteinExistence type="predicted"/>
<dbReference type="InterPro" id="IPR001188">
    <property type="entry name" value="Sperm_putr-bd"/>
</dbReference>
<name>A0A1H1UNH7_9PSED</name>
<accession>A0A1H1UNH7</accession>
<keyword evidence="7" id="KW-1185">Reference proteome</keyword>
<evidence type="ECO:0000256" key="5">
    <source>
        <dbReference type="SAM" id="SignalP"/>
    </source>
</evidence>
<dbReference type="PRINTS" id="PR00909">
    <property type="entry name" value="SPERMDNBNDNG"/>
</dbReference>
<dbReference type="Pfam" id="PF13416">
    <property type="entry name" value="SBP_bac_8"/>
    <property type="match status" value="1"/>
</dbReference>
<dbReference type="PIRSF" id="PIRSF019574">
    <property type="entry name" value="Periplasmic_polyamine_BP"/>
    <property type="match status" value="1"/>
</dbReference>
<evidence type="ECO:0000256" key="3">
    <source>
        <dbReference type="ARBA" id="ARBA00022729"/>
    </source>
</evidence>
<dbReference type="Proteomes" id="UP000243359">
    <property type="component" value="Chromosome I"/>
</dbReference>
<dbReference type="AlphaFoldDB" id="A0A1H1UNH7"/>
<dbReference type="SUPFAM" id="SSF53850">
    <property type="entry name" value="Periplasmic binding protein-like II"/>
    <property type="match status" value="1"/>
</dbReference>
<dbReference type="STRING" id="1392877.SAMN05216221_2508"/>
<evidence type="ECO:0000256" key="2">
    <source>
        <dbReference type="ARBA" id="ARBA00022448"/>
    </source>
</evidence>
<dbReference type="GO" id="GO:0015846">
    <property type="term" value="P:polyamine transport"/>
    <property type="evidence" value="ECO:0007669"/>
    <property type="project" value="InterPro"/>
</dbReference>
<evidence type="ECO:0000256" key="4">
    <source>
        <dbReference type="ARBA" id="ARBA00022764"/>
    </source>
</evidence>
<dbReference type="PANTHER" id="PTHR30222:SF18">
    <property type="entry name" value="BIFUNCTIONAL POLYHYDROXYBUTYRATE SYNTHASE _ ABC TRANSPORTER PERIPLASMIC BINDING PROTEIN-RELATED"/>
    <property type="match status" value="1"/>
</dbReference>
<feature type="signal peptide" evidence="5">
    <location>
        <begin position="1"/>
        <end position="26"/>
    </location>
</feature>
<protein>
    <submittedName>
        <fullName evidence="6">Putrescine transport system substrate-binding protein</fullName>
    </submittedName>
</protein>
<keyword evidence="4" id="KW-0574">Periplasm</keyword>
<keyword evidence="2" id="KW-0813">Transport</keyword>
<dbReference type="GO" id="GO:0019808">
    <property type="term" value="F:polyamine binding"/>
    <property type="evidence" value="ECO:0007669"/>
    <property type="project" value="InterPro"/>
</dbReference>
<evidence type="ECO:0000256" key="1">
    <source>
        <dbReference type="ARBA" id="ARBA00004418"/>
    </source>
</evidence>
<gene>
    <name evidence="6" type="ORF">SAMN05216221_2508</name>
</gene>
<dbReference type="InterPro" id="IPR006059">
    <property type="entry name" value="SBP"/>
</dbReference>
<reference evidence="7" key="1">
    <citation type="submission" date="2016-10" db="EMBL/GenBank/DDBJ databases">
        <authorList>
            <person name="Varghese N."/>
            <person name="Submissions S."/>
        </authorList>
    </citation>
    <scope>NUCLEOTIDE SEQUENCE [LARGE SCALE GENOMIC DNA]</scope>
    <source>
        <strain evidence="7">KCTC 32247</strain>
    </source>
</reference>
<evidence type="ECO:0000313" key="7">
    <source>
        <dbReference type="Proteomes" id="UP000243359"/>
    </source>
</evidence>
<organism evidence="6 7">
    <name type="scientific">Pseudomonas oryzae</name>
    <dbReference type="NCBI Taxonomy" id="1392877"/>
    <lineage>
        <taxon>Bacteria</taxon>
        <taxon>Pseudomonadati</taxon>
        <taxon>Pseudomonadota</taxon>
        <taxon>Gammaproteobacteria</taxon>
        <taxon>Pseudomonadales</taxon>
        <taxon>Pseudomonadaceae</taxon>
        <taxon>Pseudomonas</taxon>
    </lineage>
</organism>